<dbReference type="Pfam" id="PF00072">
    <property type="entry name" value="Response_reg"/>
    <property type="match status" value="1"/>
</dbReference>
<feature type="domain" description="Response regulatory" evidence="5">
    <location>
        <begin position="6"/>
        <end position="124"/>
    </location>
</feature>
<feature type="domain" description="HTH luxR-type" evidence="4">
    <location>
        <begin position="151"/>
        <end position="216"/>
    </location>
</feature>
<evidence type="ECO:0000256" key="1">
    <source>
        <dbReference type="ARBA" id="ARBA00022553"/>
    </source>
</evidence>
<gene>
    <name evidence="6" type="ORF">HMPREF9020_00384</name>
</gene>
<dbReference type="PROSITE" id="PS50110">
    <property type="entry name" value="RESPONSE_REGULATORY"/>
    <property type="match status" value="1"/>
</dbReference>
<evidence type="ECO:0000259" key="5">
    <source>
        <dbReference type="PROSITE" id="PS50110"/>
    </source>
</evidence>
<evidence type="ECO:0000256" key="2">
    <source>
        <dbReference type="ARBA" id="ARBA00023125"/>
    </source>
</evidence>
<dbReference type="Pfam" id="PF00196">
    <property type="entry name" value="GerE"/>
    <property type="match status" value="1"/>
</dbReference>
<dbReference type="AlphaFoldDB" id="W5IIQ8"/>
<protein>
    <recommendedName>
        <fullName evidence="8">Response regulatory domain-containing protein</fullName>
    </recommendedName>
</protein>
<dbReference type="eggNOG" id="COG2197">
    <property type="taxonomic scope" value="Bacteria"/>
</dbReference>
<dbReference type="SMART" id="SM00448">
    <property type="entry name" value="REC"/>
    <property type="match status" value="1"/>
</dbReference>
<evidence type="ECO:0000259" key="4">
    <source>
        <dbReference type="PROSITE" id="PS50043"/>
    </source>
</evidence>
<evidence type="ECO:0000313" key="7">
    <source>
        <dbReference type="Proteomes" id="UP000005777"/>
    </source>
</evidence>
<dbReference type="GO" id="GO:0006355">
    <property type="term" value="P:regulation of DNA-templated transcription"/>
    <property type="evidence" value="ECO:0007669"/>
    <property type="project" value="InterPro"/>
</dbReference>
<name>W5IIQ8_SCAIO</name>
<comment type="caution">
    <text evidence="6">The sequence shown here is derived from an EMBL/GenBank/DDBJ whole genome shotgun (WGS) entry which is preliminary data.</text>
</comment>
<dbReference type="InterPro" id="IPR016032">
    <property type="entry name" value="Sig_transdc_resp-reg_C-effctor"/>
</dbReference>
<dbReference type="GO" id="GO:0003677">
    <property type="term" value="F:DNA binding"/>
    <property type="evidence" value="ECO:0007669"/>
    <property type="project" value="UniProtKB-KW"/>
</dbReference>
<keyword evidence="1 3" id="KW-0597">Phosphoprotein</keyword>
<dbReference type="CDD" id="cd17535">
    <property type="entry name" value="REC_NarL-like"/>
    <property type="match status" value="1"/>
</dbReference>
<reference evidence="6 7" key="1">
    <citation type="submission" date="2012-01" db="EMBL/GenBank/DDBJ databases">
        <title>The Genome Sequence of Scardovia inopinata F0304.</title>
        <authorList>
            <consortium name="The Broad Institute Genome Sequencing Platform"/>
            <person name="Earl A."/>
            <person name="Ward D."/>
            <person name="Feldgarden M."/>
            <person name="Gevers D."/>
            <person name="Izard J."/>
            <person name="Baranova O.V."/>
            <person name="Blanton J.M."/>
            <person name="Tanner A.C."/>
            <person name="Dewhirst F.E."/>
            <person name="Young S.K."/>
            <person name="Zeng Q."/>
            <person name="Gargeya S."/>
            <person name="Fitzgerald M."/>
            <person name="Haas B."/>
            <person name="Abouelleil A."/>
            <person name="Alvarado L."/>
            <person name="Arachchi H.M."/>
            <person name="Berlin A."/>
            <person name="Chapman S.B."/>
            <person name="Gearin G."/>
            <person name="Goldberg J."/>
            <person name="Griggs A."/>
            <person name="Gujja S."/>
            <person name="Hansen M."/>
            <person name="Heiman D."/>
            <person name="Howarth C."/>
            <person name="Larimer J."/>
            <person name="Lui A."/>
            <person name="MacDonald P.J."/>
            <person name="McCowen C."/>
            <person name="Montmayeur A."/>
            <person name="Murphy C."/>
            <person name="Neiman D."/>
            <person name="Pearson M."/>
            <person name="Priest M."/>
            <person name="Roberts A."/>
            <person name="Saif S."/>
            <person name="Shea T."/>
            <person name="Sisk P."/>
            <person name="Stolte C."/>
            <person name="Sykes S."/>
            <person name="Wortman J."/>
            <person name="Nusbaum C."/>
            <person name="Birren B."/>
        </authorList>
    </citation>
    <scope>NUCLEOTIDE SEQUENCE [LARGE SCALE GENOMIC DNA]</scope>
    <source>
        <strain evidence="6 7">F0304</strain>
    </source>
</reference>
<dbReference type="InterPro" id="IPR000792">
    <property type="entry name" value="Tscrpt_reg_LuxR_C"/>
</dbReference>
<keyword evidence="7" id="KW-1185">Reference proteome</keyword>
<dbReference type="PANTHER" id="PTHR43214:SF42">
    <property type="entry name" value="TRANSCRIPTIONAL REGULATORY PROTEIN DESR"/>
    <property type="match status" value="1"/>
</dbReference>
<accession>W5IIQ8</accession>
<evidence type="ECO:0008006" key="8">
    <source>
        <dbReference type="Google" id="ProtNLM"/>
    </source>
</evidence>
<dbReference type="InterPro" id="IPR001789">
    <property type="entry name" value="Sig_transdc_resp-reg_receiver"/>
</dbReference>
<dbReference type="Gene3D" id="3.40.50.2300">
    <property type="match status" value="1"/>
</dbReference>
<feature type="modified residue" description="4-aspartylphosphate" evidence="3">
    <location>
        <position position="59"/>
    </location>
</feature>
<organism evidence="6 7">
    <name type="scientific">Scardovia inopinata F0304</name>
    <dbReference type="NCBI Taxonomy" id="641146"/>
    <lineage>
        <taxon>Bacteria</taxon>
        <taxon>Bacillati</taxon>
        <taxon>Actinomycetota</taxon>
        <taxon>Actinomycetes</taxon>
        <taxon>Bifidobacteriales</taxon>
        <taxon>Bifidobacteriaceae</taxon>
        <taxon>Scardovia</taxon>
    </lineage>
</organism>
<dbReference type="SUPFAM" id="SSF52172">
    <property type="entry name" value="CheY-like"/>
    <property type="match status" value="1"/>
</dbReference>
<keyword evidence="2" id="KW-0238">DNA-binding</keyword>
<dbReference type="InterPro" id="IPR011006">
    <property type="entry name" value="CheY-like_superfamily"/>
</dbReference>
<dbReference type="InterPro" id="IPR039420">
    <property type="entry name" value="WalR-like"/>
</dbReference>
<evidence type="ECO:0000256" key="3">
    <source>
        <dbReference type="PROSITE-ProRule" id="PRU00169"/>
    </source>
</evidence>
<dbReference type="SMART" id="SM00421">
    <property type="entry name" value="HTH_LUXR"/>
    <property type="match status" value="1"/>
</dbReference>
<dbReference type="Proteomes" id="UP000005777">
    <property type="component" value="Unassembled WGS sequence"/>
</dbReference>
<dbReference type="PANTHER" id="PTHR43214">
    <property type="entry name" value="TWO-COMPONENT RESPONSE REGULATOR"/>
    <property type="match status" value="1"/>
</dbReference>
<dbReference type="Gene3D" id="1.10.10.10">
    <property type="entry name" value="Winged helix-like DNA-binding domain superfamily/Winged helix DNA-binding domain"/>
    <property type="match status" value="1"/>
</dbReference>
<proteinExistence type="predicted"/>
<dbReference type="PROSITE" id="PS50043">
    <property type="entry name" value="HTH_LUXR_2"/>
    <property type="match status" value="1"/>
</dbReference>
<dbReference type="SUPFAM" id="SSF46894">
    <property type="entry name" value="C-terminal effector domain of the bipartite response regulators"/>
    <property type="match status" value="1"/>
</dbReference>
<dbReference type="CDD" id="cd06170">
    <property type="entry name" value="LuxR_C_like"/>
    <property type="match status" value="1"/>
</dbReference>
<dbReference type="PRINTS" id="PR00038">
    <property type="entry name" value="HTHLUXR"/>
</dbReference>
<sequence length="222" mass="24496">MSLNKTILIMDNDHLALAILSAGLQKILDKFEILKPVDSGSSAIKLCTSHHPPSVLLADISMTDINGLTVCKEIRQENFTTTIIMMSSFPIDRFMRPAYYSGAQGLIHKNSLQEIARAIESVSSGRPLPCSFADNKNEHFLTASQAFHLLKENQASDLSPREAEVVDLWSQGIPMSAIADQLDISRTTVRTHLLHAADKLKAPNNRALIAAWLSYKQGDFPL</sequence>
<dbReference type="HOGENOM" id="CLU_000445_90_3_11"/>
<dbReference type="InterPro" id="IPR036388">
    <property type="entry name" value="WH-like_DNA-bd_sf"/>
</dbReference>
<dbReference type="InterPro" id="IPR058245">
    <property type="entry name" value="NreC/VraR/RcsB-like_REC"/>
</dbReference>
<evidence type="ECO:0000313" key="6">
    <source>
        <dbReference type="EMBL" id="EFG26757.2"/>
    </source>
</evidence>
<dbReference type="EMBL" id="ADCX01000002">
    <property type="protein sequence ID" value="EFG26757.2"/>
    <property type="molecule type" value="Genomic_DNA"/>
</dbReference>
<dbReference type="GO" id="GO:0000160">
    <property type="term" value="P:phosphorelay signal transduction system"/>
    <property type="evidence" value="ECO:0007669"/>
    <property type="project" value="InterPro"/>
</dbReference>